<reference evidence="3 4" key="1">
    <citation type="submission" date="2023-02" db="EMBL/GenBank/DDBJ databases">
        <title>Genome sequence of Sphingomonas naphthae.</title>
        <authorList>
            <person name="Kim S."/>
            <person name="Heo J."/>
            <person name="Kwon S.-W."/>
        </authorList>
    </citation>
    <scope>NUCLEOTIDE SEQUENCE [LARGE SCALE GENOMIC DNA]</scope>
    <source>
        <strain evidence="3 4">KACC 18716</strain>
    </source>
</reference>
<organism evidence="3 4">
    <name type="scientific">Sphingomonas naphthae</name>
    <dbReference type="NCBI Taxonomy" id="1813468"/>
    <lineage>
        <taxon>Bacteria</taxon>
        <taxon>Pseudomonadati</taxon>
        <taxon>Pseudomonadota</taxon>
        <taxon>Alphaproteobacteria</taxon>
        <taxon>Sphingomonadales</taxon>
        <taxon>Sphingomonadaceae</taxon>
        <taxon>Sphingomonas</taxon>
    </lineage>
</organism>
<dbReference type="SUPFAM" id="SSF55729">
    <property type="entry name" value="Acyl-CoA N-acyltransferases (Nat)"/>
    <property type="match status" value="1"/>
</dbReference>
<evidence type="ECO:0000259" key="2">
    <source>
        <dbReference type="Pfam" id="PF13480"/>
    </source>
</evidence>
<feature type="domain" description="BioF2-like acetyltransferase" evidence="2">
    <location>
        <begin position="180"/>
        <end position="299"/>
    </location>
</feature>
<dbReference type="Proteomes" id="UP001220395">
    <property type="component" value="Chromosome"/>
</dbReference>
<dbReference type="Gene3D" id="3.40.630.30">
    <property type="match status" value="1"/>
</dbReference>
<feature type="region of interest" description="Disordered" evidence="1">
    <location>
        <begin position="1"/>
        <end position="46"/>
    </location>
</feature>
<accession>A0ABY7TIZ0</accession>
<dbReference type="RefSeq" id="WP_273686746.1">
    <property type="nucleotide sequence ID" value="NZ_CP117411.1"/>
</dbReference>
<sequence length="350" mass="38813">MIHPDAAIGRHPPGPREQASGPRRSADRRGEPRREAEPRPIPHDPLSPTVFHEGWWLDIASEGRWREARVERDGRLVARLPFMPARNRLGMGLLLPPSLCHVLGPAFAGDVPADGGARSLRRFTLTAELIAQLPPAAHTWFRLHRGIGDTIAFGGAGFATVTDFTTEIAPAPEADLWRAMRDKTRNVIRRAEQRLILTDRIDPAEFLIFYEENLRRQGRRNHRCPAMLRDLIAAAVERRSGRLLVAHDDRGELAAGIFTAWNGTQEHYLLSTRGPRAGNGGIALLLWDAIRAAARAGRRFDTDGLRSGQNHLLLTGLGGVIVPRLLVERGTLAYRALQLGINALGGMRRR</sequence>
<dbReference type="InterPro" id="IPR038740">
    <property type="entry name" value="BioF2-like_GNAT_dom"/>
</dbReference>
<evidence type="ECO:0000256" key="1">
    <source>
        <dbReference type="SAM" id="MobiDB-lite"/>
    </source>
</evidence>
<feature type="compositionally biased region" description="Basic and acidic residues" evidence="1">
    <location>
        <begin position="24"/>
        <end position="42"/>
    </location>
</feature>
<evidence type="ECO:0000313" key="4">
    <source>
        <dbReference type="Proteomes" id="UP001220395"/>
    </source>
</evidence>
<protein>
    <submittedName>
        <fullName evidence="3">GNAT family N-acetyltransferase</fullName>
    </submittedName>
</protein>
<proteinExistence type="predicted"/>
<dbReference type="EMBL" id="CP117411">
    <property type="protein sequence ID" value="WCT72776.1"/>
    <property type="molecule type" value="Genomic_DNA"/>
</dbReference>
<name>A0ABY7TIZ0_9SPHN</name>
<gene>
    <name evidence="3" type="ORF">PQ455_14180</name>
</gene>
<evidence type="ECO:0000313" key="3">
    <source>
        <dbReference type="EMBL" id="WCT72776.1"/>
    </source>
</evidence>
<dbReference type="Pfam" id="PF13480">
    <property type="entry name" value="Acetyltransf_6"/>
    <property type="match status" value="1"/>
</dbReference>
<keyword evidence="4" id="KW-1185">Reference proteome</keyword>
<dbReference type="InterPro" id="IPR016181">
    <property type="entry name" value="Acyl_CoA_acyltransferase"/>
</dbReference>